<dbReference type="RefSeq" id="WP_284256548.1">
    <property type="nucleotide sequence ID" value="NZ_BSOS01000007.1"/>
</dbReference>
<dbReference type="InterPro" id="IPR050312">
    <property type="entry name" value="IolE/XylAMocC-like"/>
</dbReference>
<dbReference type="InterPro" id="IPR014621">
    <property type="entry name" value="UCP036778_sugar_epimerase"/>
</dbReference>
<dbReference type="Gene3D" id="3.20.20.150">
    <property type="entry name" value="Divalent-metal-dependent TIM barrel enzymes"/>
    <property type="match status" value="1"/>
</dbReference>
<organism evidence="2 3">
    <name type="scientific">Acidocella aquatica</name>
    <dbReference type="NCBI Taxonomy" id="1922313"/>
    <lineage>
        <taxon>Bacteria</taxon>
        <taxon>Pseudomonadati</taxon>
        <taxon>Pseudomonadota</taxon>
        <taxon>Alphaproteobacteria</taxon>
        <taxon>Acetobacterales</taxon>
        <taxon>Acidocellaceae</taxon>
        <taxon>Acidocella</taxon>
    </lineage>
</organism>
<protein>
    <submittedName>
        <fullName evidence="2">IolI protein</fullName>
    </submittedName>
</protein>
<evidence type="ECO:0000313" key="3">
    <source>
        <dbReference type="Proteomes" id="UP001156641"/>
    </source>
</evidence>
<feature type="domain" description="Xylose isomerase-like TIM barrel" evidence="1">
    <location>
        <begin position="29"/>
        <end position="258"/>
    </location>
</feature>
<reference evidence="3" key="1">
    <citation type="journal article" date="2019" name="Int. J. Syst. Evol. Microbiol.">
        <title>The Global Catalogue of Microorganisms (GCM) 10K type strain sequencing project: providing services to taxonomists for standard genome sequencing and annotation.</title>
        <authorList>
            <consortium name="The Broad Institute Genomics Platform"/>
            <consortium name="The Broad Institute Genome Sequencing Center for Infectious Disease"/>
            <person name="Wu L."/>
            <person name="Ma J."/>
        </authorList>
    </citation>
    <scope>NUCLEOTIDE SEQUENCE [LARGE SCALE GENOMIC DNA]</scope>
    <source>
        <strain evidence="3">NBRC 112502</strain>
    </source>
</reference>
<dbReference type="InterPro" id="IPR013022">
    <property type="entry name" value="Xyl_isomerase-like_TIM-brl"/>
</dbReference>
<dbReference type="InterPro" id="IPR036237">
    <property type="entry name" value="Xyl_isomerase-like_sf"/>
</dbReference>
<sequence length="273" mass="29847">MSHSLEFSINRISAPRLSFPDFLAMCGRLGVSNIEIRNDLKNVEIDDGSDARQLRAATAAAGIAIRSINALYPFDICDAGLEQRAVQLAAYAQECGAEALVMCPLNSRDDHRSAGTRYTDLVHALKTLRPILDDHGIIGLVEPLGFEESALRHKPEAIKAIFEASGERHYRLVHDTFHHFLSGDETFFPELTGLVHISGVEAPDLSPEQMRDGHRVFVGAADRLGNIAQLRTLLACGYTGPVSFEPFAEQIMRMDNTEALLSGSMAYIGANLA</sequence>
<dbReference type="PANTHER" id="PTHR12110">
    <property type="entry name" value="HYDROXYPYRUVATE ISOMERASE"/>
    <property type="match status" value="1"/>
</dbReference>
<comment type="caution">
    <text evidence="2">The sequence shown here is derived from an EMBL/GenBank/DDBJ whole genome shotgun (WGS) entry which is preliminary data.</text>
</comment>
<dbReference type="PANTHER" id="PTHR12110:SF21">
    <property type="entry name" value="XYLOSE ISOMERASE-LIKE TIM BARREL DOMAIN-CONTAINING PROTEIN"/>
    <property type="match status" value="1"/>
</dbReference>
<name>A0ABQ6A711_9PROT</name>
<evidence type="ECO:0000313" key="2">
    <source>
        <dbReference type="EMBL" id="GLR65988.1"/>
    </source>
</evidence>
<dbReference type="EMBL" id="BSOS01000007">
    <property type="protein sequence ID" value="GLR65988.1"/>
    <property type="molecule type" value="Genomic_DNA"/>
</dbReference>
<dbReference type="PIRSF" id="PIRSF036778">
    <property type="entry name" value="UCP036778"/>
    <property type="match status" value="1"/>
</dbReference>
<dbReference type="Proteomes" id="UP001156641">
    <property type="component" value="Unassembled WGS sequence"/>
</dbReference>
<dbReference type="Pfam" id="PF01261">
    <property type="entry name" value="AP_endonuc_2"/>
    <property type="match status" value="1"/>
</dbReference>
<keyword evidence="3" id="KW-1185">Reference proteome</keyword>
<dbReference type="SUPFAM" id="SSF51658">
    <property type="entry name" value="Xylose isomerase-like"/>
    <property type="match status" value="1"/>
</dbReference>
<accession>A0ABQ6A711</accession>
<proteinExistence type="predicted"/>
<gene>
    <name evidence="2" type="primary">iolI</name>
    <name evidence="2" type="ORF">GCM10010909_06660</name>
</gene>
<evidence type="ECO:0000259" key="1">
    <source>
        <dbReference type="Pfam" id="PF01261"/>
    </source>
</evidence>